<proteinExistence type="predicted"/>
<feature type="compositionally biased region" description="Acidic residues" evidence="1">
    <location>
        <begin position="173"/>
        <end position="184"/>
    </location>
</feature>
<accession>A0A6A3RWE8</accession>
<protein>
    <submittedName>
        <fullName evidence="3">Uncharacterized protein</fullName>
    </submittedName>
</protein>
<dbReference type="EMBL" id="QXGF01002067">
    <property type="protein sequence ID" value="KAE8926311.1"/>
    <property type="molecule type" value="Genomic_DNA"/>
</dbReference>
<evidence type="ECO:0000313" key="4">
    <source>
        <dbReference type="Proteomes" id="UP000429523"/>
    </source>
</evidence>
<comment type="caution">
    <text evidence="3">The sequence shown here is derived from an EMBL/GenBank/DDBJ whole genome shotgun (WGS) entry which is preliminary data.</text>
</comment>
<feature type="region of interest" description="Disordered" evidence="1">
    <location>
        <begin position="147"/>
        <end position="207"/>
    </location>
</feature>
<dbReference type="AlphaFoldDB" id="A0A6A3RWE8"/>
<evidence type="ECO:0000313" key="3">
    <source>
        <dbReference type="EMBL" id="KAE9104155.1"/>
    </source>
</evidence>
<evidence type="ECO:0000313" key="5">
    <source>
        <dbReference type="Proteomes" id="UP000440732"/>
    </source>
</evidence>
<organism evidence="3 5">
    <name type="scientific">Phytophthora fragariae</name>
    <dbReference type="NCBI Taxonomy" id="53985"/>
    <lineage>
        <taxon>Eukaryota</taxon>
        <taxon>Sar</taxon>
        <taxon>Stramenopiles</taxon>
        <taxon>Oomycota</taxon>
        <taxon>Peronosporomycetes</taxon>
        <taxon>Peronosporales</taxon>
        <taxon>Peronosporaceae</taxon>
        <taxon>Phytophthora</taxon>
    </lineage>
</organism>
<evidence type="ECO:0000313" key="2">
    <source>
        <dbReference type="EMBL" id="KAE8926311.1"/>
    </source>
</evidence>
<name>A0A6A3RWE8_9STRA</name>
<sequence>MLLMGSGQDDTGKETCDVSVTIAMLLMSSGQDETVEDTCDVIVRVKMLLMGSSQDDTGKETCDVSVTIAMLLMSSSQDDTVEETCHASVPGNDSGLPSLEKLGLYRATSSEMNTPSVYSDAFAMQTNSAEHENISYASSSDVQPYHRFNAGNDTTRPSFDDVGGCDIERMDYEGDGGDDSEDGDDNGHLVEDDDGNDDAGADRYEDCGNEYGNNEVVDIRNVACSEFNVTPEDGATLSYEFDFPDYFSDTGSTLSEDDNAQLRVDESLLDLICRHQVASADDTLASRNNDFRNSTDDSVDPIHCAIGGSDVYIIVPPPEAVYESHEAAEAAIPE</sequence>
<dbReference type="Proteomes" id="UP000429523">
    <property type="component" value="Unassembled WGS sequence"/>
</dbReference>
<dbReference type="EMBL" id="QXGA01002086">
    <property type="protein sequence ID" value="KAE9104155.1"/>
    <property type="molecule type" value="Genomic_DNA"/>
</dbReference>
<evidence type="ECO:0000256" key="1">
    <source>
        <dbReference type="SAM" id="MobiDB-lite"/>
    </source>
</evidence>
<reference evidence="4 5" key="1">
    <citation type="submission" date="2018-08" db="EMBL/GenBank/DDBJ databases">
        <title>Genomic investigation of the strawberry pathogen Phytophthora fragariae indicates pathogenicity is determined by transcriptional variation in three key races.</title>
        <authorList>
            <person name="Adams T.M."/>
            <person name="Armitage A.D."/>
            <person name="Sobczyk M.K."/>
            <person name="Bates H.J."/>
            <person name="Dunwell J.M."/>
            <person name="Nellist C.F."/>
            <person name="Harrison R.J."/>
        </authorList>
    </citation>
    <scope>NUCLEOTIDE SEQUENCE [LARGE SCALE GENOMIC DNA]</scope>
    <source>
        <strain evidence="3 5">NOV-5</strain>
        <strain evidence="2 4">NOV-9</strain>
    </source>
</reference>
<gene>
    <name evidence="3" type="ORF">PF006_g21985</name>
    <name evidence="2" type="ORF">PF009_g23499</name>
</gene>
<dbReference type="Proteomes" id="UP000440732">
    <property type="component" value="Unassembled WGS sequence"/>
</dbReference>